<name>A0ABQ9WB97_SAGOE</name>
<evidence type="ECO:0000313" key="2">
    <source>
        <dbReference type="EMBL" id="KAK2118725.1"/>
    </source>
</evidence>
<dbReference type="EMBL" id="JASSZA010000001">
    <property type="protein sequence ID" value="KAK2118725.1"/>
    <property type="molecule type" value="Genomic_DNA"/>
</dbReference>
<feature type="region of interest" description="Disordered" evidence="1">
    <location>
        <begin position="79"/>
        <end position="102"/>
    </location>
</feature>
<proteinExistence type="predicted"/>
<organism evidence="2 3">
    <name type="scientific">Saguinus oedipus</name>
    <name type="common">Cotton-top tamarin</name>
    <name type="synonym">Oedipomidas oedipus</name>
    <dbReference type="NCBI Taxonomy" id="9490"/>
    <lineage>
        <taxon>Eukaryota</taxon>
        <taxon>Metazoa</taxon>
        <taxon>Chordata</taxon>
        <taxon>Craniata</taxon>
        <taxon>Vertebrata</taxon>
        <taxon>Euteleostomi</taxon>
        <taxon>Mammalia</taxon>
        <taxon>Eutheria</taxon>
        <taxon>Euarchontoglires</taxon>
        <taxon>Primates</taxon>
        <taxon>Haplorrhini</taxon>
        <taxon>Platyrrhini</taxon>
        <taxon>Cebidae</taxon>
        <taxon>Callitrichinae</taxon>
        <taxon>Saguinus</taxon>
    </lineage>
</organism>
<dbReference type="Proteomes" id="UP001266305">
    <property type="component" value="Unassembled WGS sequence"/>
</dbReference>
<sequence>MAFHGEWTMPAPARTTSRPFRFSLQHRTISPETRHALCEGEGSFQSTSASPELEIGGLTCADGLTGAADGVTRGMKVLKLGPGSQGGQRWSERFPVVRKEEV</sequence>
<evidence type="ECO:0000256" key="1">
    <source>
        <dbReference type="SAM" id="MobiDB-lite"/>
    </source>
</evidence>
<protein>
    <submittedName>
        <fullName evidence="2">Uncharacterized protein</fullName>
    </submittedName>
</protein>
<feature type="compositionally biased region" description="Basic and acidic residues" evidence="1">
    <location>
        <begin position="90"/>
        <end position="102"/>
    </location>
</feature>
<comment type="caution">
    <text evidence="2">The sequence shown here is derived from an EMBL/GenBank/DDBJ whole genome shotgun (WGS) entry which is preliminary data.</text>
</comment>
<evidence type="ECO:0000313" key="3">
    <source>
        <dbReference type="Proteomes" id="UP001266305"/>
    </source>
</evidence>
<gene>
    <name evidence="2" type="ORF">P7K49_000111</name>
</gene>
<reference evidence="2 3" key="1">
    <citation type="submission" date="2023-05" db="EMBL/GenBank/DDBJ databases">
        <title>B98-5 Cell Line De Novo Hybrid Assembly: An Optical Mapping Approach.</title>
        <authorList>
            <person name="Kananen K."/>
            <person name="Auerbach J.A."/>
            <person name="Kautto E."/>
            <person name="Blachly J.S."/>
        </authorList>
    </citation>
    <scope>NUCLEOTIDE SEQUENCE [LARGE SCALE GENOMIC DNA]</scope>
    <source>
        <strain evidence="2">B95-8</strain>
        <tissue evidence="2">Cell line</tissue>
    </source>
</reference>
<accession>A0ABQ9WB97</accession>
<keyword evidence="3" id="KW-1185">Reference proteome</keyword>